<evidence type="ECO:0000313" key="3">
    <source>
        <dbReference type="Proteomes" id="UP000608420"/>
    </source>
</evidence>
<dbReference type="Proteomes" id="UP000608420">
    <property type="component" value="Unassembled WGS sequence"/>
</dbReference>
<dbReference type="RefSeq" id="WP_120461146.1">
    <property type="nucleotide sequence ID" value="NZ_BMIW01000033.1"/>
</dbReference>
<keyword evidence="1" id="KW-0472">Membrane</keyword>
<name>A0ABQ1W3I7_9BACL</name>
<proteinExistence type="predicted"/>
<gene>
    <name evidence="2" type="ORF">GCM10010913_37280</name>
</gene>
<evidence type="ECO:0000313" key="2">
    <source>
        <dbReference type="EMBL" id="GGG11992.1"/>
    </source>
</evidence>
<keyword evidence="3" id="KW-1185">Reference proteome</keyword>
<organism evidence="2 3">
    <name type="scientific">Paenibacillus aceti</name>
    <dbReference type="NCBI Taxonomy" id="1820010"/>
    <lineage>
        <taxon>Bacteria</taxon>
        <taxon>Bacillati</taxon>
        <taxon>Bacillota</taxon>
        <taxon>Bacilli</taxon>
        <taxon>Bacillales</taxon>
        <taxon>Paenibacillaceae</taxon>
        <taxon>Paenibacillus</taxon>
    </lineage>
</organism>
<dbReference type="EMBL" id="BMIW01000033">
    <property type="protein sequence ID" value="GGG11992.1"/>
    <property type="molecule type" value="Genomic_DNA"/>
</dbReference>
<feature type="transmembrane region" description="Helical" evidence="1">
    <location>
        <begin position="96"/>
        <end position="114"/>
    </location>
</feature>
<reference evidence="3" key="1">
    <citation type="journal article" date="2019" name="Int. J. Syst. Evol. Microbiol.">
        <title>The Global Catalogue of Microorganisms (GCM) 10K type strain sequencing project: providing services to taxonomists for standard genome sequencing and annotation.</title>
        <authorList>
            <consortium name="The Broad Institute Genomics Platform"/>
            <consortium name="The Broad Institute Genome Sequencing Center for Infectious Disease"/>
            <person name="Wu L."/>
            <person name="Ma J."/>
        </authorList>
    </citation>
    <scope>NUCLEOTIDE SEQUENCE [LARGE SCALE GENOMIC DNA]</scope>
    <source>
        <strain evidence="3">CGMCC 1.15420</strain>
    </source>
</reference>
<accession>A0ABQ1W3I7</accession>
<protein>
    <recommendedName>
        <fullName evidence="4">Molecular chaperone DnaJ</fullName>
    </recommendedName>
</protein>
<comment type="caution">
    <text evidence="2">The sequence shown here is derived from an EMBL/GenBank/DDBJ whole genome shotgun (WGS) entry which is preliminary data.</text>
</comment>
<sequence length="300" mass="34310">MSDLKKAYELLGLPEDASREEVERVFDIELRKSRVKSSEDGENEFDMKLRAYKLITEAEDRKRIEEMSRERFQKWGRFAGTAEKADDFFRIYRTHIIVGIIAVLVLTAASITFINHRQEQKRLAALPPIDLSIMYLGNFMTDMSNDGDAALEQAMLDQFPDWKRIKLIMTYLPLGDQSMGGSEVAYQQKAMAMLATEKPDIYIMDQGSYDWVDGSGVLDKLDADADGDLKPLLQENNKILGRSPDDTEDHIYAIDVTNSKLADALPLAKQQMYVGLRVDSENRDKAIQFIERYLQESKTE</sequence>
<keyword evidence="1" id="KW-1133">Transmembrane helix</keyword>
<evidence type="ECO:0008006" key="4">
    <source>
        <dbReference type="Google" id="ProtNLM"/>
    </source>
</evidence>
<evidence type="ECO:0000256" key="1">
    <source>
        <dbReference type="SAM" id="Phobius"/>
    </source>
</evidence>
<keyword evidence="1" id="KW-0812">Transmembrane</keyword>